<protein>
    <submittedName>
        <fullName evidence="2">Uncharacterized protein</fullName>
    </submittedName>
</protein>
<evidence type="ECO:0000313" key="2">
    <source>
        <dbReference type="EMBL" id="MBA4669314.1"/>
    </source>
</evidence>
<keyword evidence="1" id="KW-1133">Transmembrane helix</keyword>
<keyword evidence="1" id="KW-0472">Membrane</keyword>
<name>A0A7C9AJJ2_OPUST</name>
<evidence type="ECO:0000256" key="1">
    <source>
        <dbReference type="SAM" id="Phobius"/>
    </source>
</evidence>
<keyword evidence="1" id="KW-0812">Transmembrane</keyword>
<reference evidence="2" key="2">
    <citation type="submission" date="2020-07" db="EMBL/GenBank/DDBJ databases">
        <authorList>
            <person name="Vera ALvarez R."/>
            <person name="Arias-Moreno D.M."/>
            <person name="Jimenez-Jacinto V."/>
            <person name="Jimenez-Bremont J.F."/>
            <person name="Swaminathan K."/>
            <person name="Moose S.P."/>
            <person name="Guerrero-Gonzalez M.L."/>
            <person name="Marino-Ramirez L."/>
            <person name="Landsman D."/>
            <person name="Rodriguez-Kessler M."/>
            <person name="Delgado-Sanchez P."/>
        </authorList>
    </citation>
    <scope>NUCLEOTIDE SEQUENCE</scope>
    <source>
        <tissue evidence="2">Cladode</tissue>
    </source>
</reference>
<feature type="transmembrane region" description="Helical" evidence="1">
    <location>
        <begin position="87"/>
        <end position="106"/>
    </location>
</feature>
<dbReference type="EMBL" id="GISG01243048">
    <property type="protein sequence ID" value="MBA4669314.1"/>
    <property type="molecule type" value="Transcribed_RNA"/>
</dbReference>
<feature type="transmembrane region" description="Helical" evidence="1">
    <location>
        <begin position="139"/>
        <end position="159"/>
    </location>
</feature>
<dbReference type="AlphaFoldDB" id="A0A7C9AJJ2"/>
<accession>A0A7C9AJJ2</accession>
<feature type="transmembrane region" description="Helical" evidence="1">
    <location>
        <begin position="112"/>
        <end position="132"/>
    </location>
</feature>
<reference evidence="2" key="1">
    <citation type="journal article" date="2013" name="J. Plant Res.">
        <title>Effect of fungi and light on seed germination of three Opuntia species from semiarid lands of central Mexico.</title>
        <authorList>
            <person name="Delgado-Sanchez P."/>
            <person name="Jimenez-Bremont J.F."/>
            <person name="Guerrero-Gonzalez Mde L."/>
            <person name="Flores J."/>
        </authorList>
    </citation>
    <scope>NUCLEOTIDE SEQUENCE</scope>
    <source>
        <tissue evidence="2">Cladode</tissue>
    </source>
</reference>
<organism evidence="2">
    <name type="scientific">Opuntia streptacantha</name>
    <name type="common">Prickly pear cactus</name>
    <name type="synonym">Opuntia cardona</name>
    <dbReference type="NCBI Taxonomy" id="393608"/>
    <lineage>
        <taxon>Eukaryota</taxon>
        <taxon>Viridiplantae</taxon>
        <taxon>Streptophyta</taxon>
        <taxon>Embryophyta</taxon>
        <taxon>Tracheophyta</taxon>
        <taxon>Spermatophyta</taxon>
        <taxon>Magnoliopsida</taxon>
        <taxon>eudicotyledons</taxon>
        <taxon>Gunneridae</taxon>
        <taxon>Pentapetalae</taxon>
        <taxon>Caryophyllales</taxon>
        <taxon>Cactineae</taxon>
        <taxon>Cactaceae</taxon>
        <taxon>Opuntioideae</taxon>
        <taxon>Opuntia</taxon>
    </lineage>
</organism>
<sequence length="173" mass="18440">MHSLVSKVSGFTPPGNIQSNLCTRFANTSSILAMANDIPGQILLPPPKGINWKSCPLKSVGVFRNLSGLNLSGSSQKAGSLWIAHELIMTAVLAGMLYSFIVASWVDNRGTSKGTGGCILSVSLITAFKYFIFSRSSSFTYDFSLVTALISFCTSFKMLGCLNNSVIAHSSTV</sequence>
<proteinExistence type="predicted"/>